<reference evidence="2" key="2">
    <citation type="submission" date="2021-09" db="EMBL/GenBank/DDBJ databases">
        <authorList>
            <person name="Jia N."/>
            <person name="Wang J."/>
            <person name="Shi W."/>
            <person name="Du L."/>
            <person name="Sun Y."/>
            <person name="Zhan W."/>
            <person name="Jiang J."/>
            <person name="Wang Q."/>
            <person name="Zhang B."/>
            <person name="Ji P."/>
            <person name="Sakyi L.B."/>
            <person name="Cui X."/>
            <person name="Yuan T."/>
            <person name="Jiang B."/>
            <person name="Yang W."/>
            <person name="Lam T.T.-Y."/>
            <person name="Chang Q."/>
            <person name="Ding S."/>
            <person name="Wang X."/>
            <person name="Zhu J."/>
            <person name="Ruan X."/>
            <person name="Zhao L."/>
            <person name="Wei J."/>
            <person name="Que T."/>
            <person name="Du C."/>
            <person name="Cheng J."/>
            <person name="Dai P."/>
            <person name="Han X."/>
            <person name="Huang E."/>
            <person name="Gao Y."/>
            <person name="Liu J."/>
            <person name="Shao H."/>
            <person name="Ye R."/>
            <person name="Li L."/>
            <person name="Wei W."/>
            <person name="Wang X."/>
            <person name="Wang C."/>
            <person name="Huo Q."/>
            <person name="Li W."/>
            <person name="Guo W."/>
            <person name="Chen H."/>
            <person name="Chen S."/>
            <person name="Zhou L."/>
            <person name="Zhou L."/>
            <person name="Ni X."/>
            <person name="Tian J."/>
            <person name="Zhou Y."/>
            <person name="Sheng Y."/>
            <person name="Liu T."/>
            <person name="Pan Y."/>
            <person name="Xia L."/>
            <person name="Li J."/>
            <person name="Zhao F."/>
            <person name="Cao W."/>
        </authorList>
    </citation>
    <scope>NUCLEOTIDE SEQUENCE</scope>
    <source>
        <strain evidence="2">Rsan-2018</strain>
        <tissue evidence="2">Larvae</tissue>
    </source>
</reference>
<feature type="compositionally biased region" description="Polar residues" evidence="1">
    <location>
        <begin position="207"/>
        <end position="228"/>
    </location>
</feature>
<organism evidence="2 3">
    <name type="scientific">Rhipicephalus sanguineus</name>
    <name type="common">Brown dog tick</name>
    <name type="synonym">Ixodes sanguineus</name>
    <dbReference type="NCBI Taxonomy" id="34632"/>
    <lineage>
        <taxon>Eukaryota</taxon>
        <taxon>Metazoa</taxon>
        <taxon>Ecdysozoa</taxon>
        <taxon>Arthropoda</taxon>
        <taxon>Chelicerata</taxon>
        <taxon>Arachnida</taxon>
        <taxon>Acari</taxon>
        <taxon>Parasitiformes</taxon>
        <taxon>Ixodida</taxon>
        <taxon>Ixodoidea</taxon>
        <taxon>Ixodidae</taxon>
        <taxon>Rhipicephalinae</taxon>
        <taxon>Rhipicephalus</taxon>
        <taxon>Rhipicephalus</taxon>
    </lineage>
</organism>
<comment type="caution">
    <text evidence="2">The sequence shown here is derived from an EMBL/GenBank/DDBJ whole genome shotgun (WGS) entry which is preliminary data.</text>
</comment>
<keyword evidence="3" id="KW-1185">Reference proteome</keyword>
<dbReference type="EMBL" id="JABSTV010001252">
    <property type="protein sequence ID" value="KAH7947395.1"/>
    <property type="molecule type" value="Genomic_DNA"/>
</dbReference>
<evidence type="ECO:0000256" key="1">
    <source>
        <dbReference type="SAM" id="MobiDB-lite"/>
    </source>
</evidence>
<feature type="region of interest" description="Disordered" evidence="1">
    <location>
        <begin position="43"/>
        <end position="95"/>
    </location>
</feature>
<proteinExistence type="predicted"/>
<reference evidence="2" key="1">
    <citation type="journal article" date="2020" name="Cell">
        <title>Large-Scale Comparative Analyses of Tick Genomes Elucidate Their Genetic Diversity and Vector Capacities.</title>
        <authorList>
            <consortium name="Tick Genome and Microbiome Consortium (TIGMIC)"/>
            <person name="Jia N."/>
            <person name="Wang J."/>
            <person name="Shi W."/>
            <person name="Du L."/>
            <person name="Sun Y."/>
            <person name="Zhan W."/>
            <person name="Jiang J.F."/>
            <person name="Wang Q."/>
            <person name="Zhang B."/>
            <person name="Ji P."/>
            <person name="Bell-Sakyi L."/>
            <person name="Cui X.M."/>
            <person name="Yuan T.T."/>
            <person name="Jiang B.G."/>
            <person name="Yang W.F."/>
            <person name="Lam T.T."/>
            <person name="Chang Q.C."/>
            <person name="Ding S.J."/>
            <person name="Wang X.J."/>
            <person name="Zhu J.G."/>
            <person name="Ruan X.D."/>
            <person name="Zhao L."/>
            <person name="Wei J.T."/>
            <person name="Ye R.Z."/>
            <person name="Que T.C."/>
            <person name="Du C.H."/>
            <person name="Zhou Y.H."/>
            <person name="Cheng J.X."/>
            <person name="Dai P.F."/>
            <person name="Guo W.B."/>
            <person name="Han X.H."/>
            <person name="Huang E.J."/>
            <person name="Li L.F."/>
            <person name="Wei W."/>
            <person name="Gao Y.C."/>
            <person name="Liu J.Z."/>
            <person name="Shao H.Z."/>
            <person name="Wang X."/>
            <person name="Wang C.C."/>
            <person name="Yang T.C."/>
            <person name="Huo Q.B."/>
            <person name="Li W."/>
            <person name="Chen H.Y."/>
            <person name="Chen S.E."/>
            <person name="Zhou L.G."/>
            <person name="Ni X.B."/>
            <person name="Tian J.H."/>
            <person name="Sheng Y."/>
            <person name="Liu T."/>
            <person name="Pan Y.S."/>
            <person name="Xia L.Y."/>
            <person name="Li J."/>
            <person name="Zhao F."/>
            <person name="Cao W.C."/>
        </authorList>
    </citation>
    <scope>NUCLEOTIDE SEQUENCE</scope>
    <source>
        <strain evidence="2">Rsan-2018</strain>
    </source>
</reference>
<sequence length="265" mass="29159">MATREITGYDPTTMQWAEIQVSTAEGDAPTENECLQTLIRLHQQRQARHDPKMSAKVGASPSMQQARFDDAASAKDASALPSPRRNAVARWRPAQTPRVRSEDMIIVLKPRTTLDIRKVFRHGDAGTAIAGHITGVSAGDLNVWPIWEQNVLVCTTENLRVADQLINDFDLRVREASYPFRGHLKIKGEPARGNSGLPESLRYHPASNLSTTSSNHNMTTGQITSGQDQCRCPSSGRAEATSKAADVQDAGDFPPLEKQQHNQLK</sequence>
<accession>A0A9D4PME9</accession>
<protein>
    <submittedName>
        <fullName evidence="2">Uncharacterized protein</fullName>
    </submittedName>
</protein>
<name>A0A9D4PME9_RHISA</name>
<evidence type="ECO:0000313" key="3">
    <source>
        <dbReference type="Proteomes" id="UP000821837"/>
    </source>
</evidence>
<gene>
    <name evidence="2" type="ORF">HPB52_011329</name>
</gene>
<feature type="region of interest" description="Disordered" evidence="1">
    <location>
        <begin position="189"/>
        <end position="265"/>
    </location>
</feature>
<evidence type="ECO:0000313" key="2">
    <source>
        <dbReference type="EMBL" id="KAH7947395.1"/>
    </source>
</evidence>
<dbReference type="AlphaFoldDB" id="A0A9D4PME9"/>
<dbReference type="Proteomes" id="UP000821837">
    <property type="component" value="Chromosome 6"/>
</dbReference>